<keyword evidence="7 12" id="KW-0418">Kinase</keyword>
<comment type="subcellular location">
    <subcellularLocation>
        <location evidence="2">Membrane</location>
    </subcellularLocation>
</comment>
<keyword evidence="4" id="KW-0597">Phosphoprotein</keyword>
<dbReference type="InterPro" id="IPR004358">
    <property type="entry name" value="Sig_transdc_His_kin-like_C"/>
</dbReference>
<keyword evidence="6 10" id="KW-0812">Transmembrane</keyword>
<protein>
    <recommendedName>
        <fullName evidence="3">histidine kinase</fullName>
        <ecNumber evidence="3">2.7.13.3</ecNumber>
    </recommendedName>
</protein>
<comment type="catalytic activity">
    <reaction evidence="1">
        <text>ATP + protein L-histidine = ADP + protein N-phospho-L-histidine.</text>
        <dbReference type="EC" id="2.7.13.3"/>
    </reaction>
</comment>
<dbReference type="PRINTS" id="PR00344">
    <property type="entry name" value="BCTRLSENSOR"/>
</dbReference>
<dbReference type="Gene3D" id="1.10.287.130">
    <property type="match status" value="1"/>
</dbReference>
<evidence type="ECO:0000256" key="3">
    <source>
        <dbReference type="ARBA" id="ARBA00012438"/>
    </source>
</evidence>
<dbReference type="Proteomes" id="UP000247551">
    <property type="component" value="Unassembled WGS sequence"/>
</dbReference>
<evidence type="ECO:0000256" key="2">
    <source>
        <dbReference type="ARBA" id="ARBA00004370"/>
    </source>
</evidence>
<proteinExistence type="predicted"/>
<dbReference type="EC" id="2.7.13.3" evidence="3"/>
<dbReference type="Pfam" id="PF00512">
    <property type="entry name" value="HisKA"/>
    <property type="match status" value="1"/>
</dbReference>
<dbReference type="InterPro" id="IPR036890">
    <property type="entry name" value="HATPase_C_sf"/>
</dbReference>
<keyword evidence="5" id="KW-0808">Transferase</keyword>
<evidence type="ECO:0000256" key="8">
    <source>
        <dbReference type="ARBA" id="ARBA00022989"/>
    </source>
</evidence>
<keyword evidence="8 10" id="KW-1133">Transmembrane helix</keyword>
<evidence type="ECO:0000313" key="12">
    <source>
        <dbReference type="EMBL" id="PYF80366.1"/>
    </source>
</evidence>
<dbReference type="SMART" id="SM00388">
    <property type="entry name" value="HisKA"/>
    <property type="match status" value="1"/>
</dbReference>
<evidence type="ECO:0000256" key="1">
    <source>
        <dbReference type="ARBA" id="ARBA00000085"/>
    </source>
</evidence>
<feature type="transmembrane region" description="Helical" evidence="10">
    <location>
        <begin position="20"/>
        <end position="37"/>
    </location>
</feature>
<dbReference type="PANTHER" id="PTHR45436">
    <property type="entry name" value="SENSOR HISTIDINE KINASE YKOH"/>
    <property type="match status" value="1"/>
</dbReference>
<organism evidence="12 13">
    <name type="scientific">Marinomonas alcarazii</name>
    <dbReference type="NCBI Taxonomy" id="491949"/>
    <lineage>
        <taxon>Bacteria</taxon>
        <taxon>Pseudomonadati</taxon>
        <taxon>Pseudomonadota</taxon>
        <taxon>Gammaproteobacteria</taxon>
        <taxon>Oceanospirillales</taxon>
        <taxon>Oceanospirillaceae</taxon>
        <taxon>Marinomonas</taxon>
    </lineage>
</organism>
<dbReference type="InterPro" id="IPR003661">
    <property type="entry name" value="HisK_dim/P_dom"/>
</dbReference>
<dbReference type="SUPFAM" id="SSF55874">
    <property type="entry name" value="ATPase domain of HSP90 chaperone/DNA topoisomerase II/histidine kinase"/>
    <property type="match status" value="1"/>
</dbReference>
<dbReference type="AlphaFoldDB" id="A0A318UV29"/>
<name>A0A318UV29_9GAMM</name>
<reference evidence="12 13" key="1">
    <citation type="submission" date="2018-06" db="EMBL/GenBank/DDBJ databases">
        <title>Genomic Encyclopedia of Type Strains, Phase III (KMG-III): the genomes of soil and plant-associated and newly described type strains.</title>
        <authorList>
            <person name="Whitman W."/>
        </authorList>
    </citation>
    <scope>NUCLEOTIDE SEQUENCE [LARGE SCALE GENOMIC DNA]</scope>
    <source>
        <strain evidence="12 13">CECT 7730</strain>
    </source>
</reference>
<dbReference type="PANTHER" id="PTHR45436:SF1">
    <property type="entry name" value="SENSOR PROTEIN QSEC"/>
    <property type="match status" value="1"/>
</dbReference>
<comment type="caution">
    <text evidence="12">The sequence shown here is derived from an EMBL/GenBank/DDBJ whole genome shotgun (WGS) entry which is preliminary data.</text>
</comment>
<keyword evidence="9 10" id="KW-0472">Membrane</keyword>
<evidence type="ECO:0000256" key="10">
    <source>
        <dbReference type="SAM" id="Phobius"/>
    </source>
</evidence>
<evidence type="ECO:0000313" key="13">
    <source>
        <dbReference type="Proteomes" id="UP000247551"/>
    </source>
</evidence>
<dbReference type="Pfam" id="PF02518">
    <property type="entry name" value="HATPase_c"/>
    <property type="match status" value="1"/>
</dbReference>
<evidence type="ECO:0000256" key="9">
    <source>
        <dbReference type="ARBA" id="ARBA00023136"/>
    </source>
</evidence>
<feature type="transmembrane region" description="Helical" evidence="10">
    <location>
        <begin position="165"/>
        <end position="188"/>
    </location>
</feature>
<evidence type="ECO:0000259" key="11">
    <source>
        <dbReference type="PROSITE" id="PS50109"/>
    </source>
</evidence>
<dbReference type="GO" id="GO:0000155">
    <property type="term" value="F:phosphorelay sensor kinase activity"/>
    <property type="evidence" value="ECO:0007669"/>
    <property type="project" value="InterPro"/>
</dbReference>
<dbReference type="EMBL" id="QKLW01000006">
    <property type="protein sequence ID" value="PYF80366.1"/>
    <property type="molecule type" value="Genomic_DNA"/>
</dbReference>
<evidence type="ECO:0000256" key="4">
    <source>
        <dbReference type="ARBA" id="ARBA00022553"/>
    </source>
</evidence>
<evidence type="ECO:0000256" key="5">
    <source>
        <dbReference type="ARBA" id="ARBA00022679"/>
    </source>
</evidence>
<dbReference type="InterPro" id="IPR005467">
    <property type="entry name" value="His_kinase_dom"/>
</dbReference>
<keyword evidence="13" id="KW-1185">Reference proteome</keyword>
<dbReference type="InterPro" id="IPR013727">
    <property type="entry name" value="2CSK_N"/>
</dbReference>
<dbReference type="GO" id="GO:0005886">
    <property type="term" value="C:plasma membrane"/>
    <property type="evidence" value="ECO:0007669"/>
    <property type="project" value="TreeGrafter"/>
</dbReference>
<dbReference type="SUPFAM" id="SSF47384">
    <property type="entry name" value="Homodimeric domain of signal transducing histidine kinase"/>
    <property type="match status" value="1"/>
</dbReference>
<dbReference type="Pfam" id="PF08521">
    <property type="entry name" value="2CSK_N"/>
    <property type="match status" value="1"/>
</dbReference>
<dbReference type="CDD" id="cd00082">
    <property type="entry name" value="HisKA"/>
    <property type="match status" value="1"/>
</dbReference>
<dbReference type="Gene3D" id="3.30.565.10">
    <property type="entry name" value="Histidine kinase-like ATPase, C-terminal domain"/>
    <property type="match status" value="1"/>
</dbReference>
<sequence>MSMTEKSYSIRSRMLGRSAFLLLSIFLILSLGVWHYARQSANYSYDRLLNSASLSIMEGLHVYDKQVDLDLPYAAFEMMQLANEDKVFYQALGTQGELITGYPDMPLPAKMSVESPISFYNGHYLSEDVRVVIRHKRISEPSVSGWVTVVLAQTLRARHEMMIDILYRSFAVLFGIMACVMIVLWVAINRALEPLSSISKSLASHSLVSAEPIQTTPIQEVSPLVSAINDYQAQLLSNLALMKRFIADASHQIRTAQSATQAQLDIASQSQNLADLPEHLSKIRTEHDRLTRLTNQLLTHAMVVHRGDAGVIEKLDVESVVKQLLTECVRDNAHRTIDFSYQCELPLPLFMGDSISLREAIRNLLDNALYYGPEHNQIEILLQTDSSGIDIIIDDAGSGIPLELREKALERFQRLANDLSGSGLGLSIVTSVAEAHGGQFFLEDSPLGGLRARIHLPKEGVSC</sequence>
<dbReference type="InterPro" id="IPR036097">
    <property type="entry name" value="HisK_dim/P_sf"/>
</dbReference>
<evidence type="ECO:0000256" key="7">
    <source>
        <dbReference type="ARBA" id="ARBA00022777"/>
    </source>
</evidence>
<dbReference type="InterPro" id="IPR003594">
    <property type="entry name" value="HATPase_dom"/>
</dbReference>
<dbReference type="RefSeq" id="WP_110576163.1">
    <property type="nucleotide sequence ID" value="NZ_QKLW01000006.1"/>
</dbReference>
<gene>
    <name evidence="12" type="ORF">DFP75_1067</name>
</gene>
<dbReference type="SMART" id="SM00387">
    <property type="entry name" value="HATPase_c"/>
    <property type="match status" value="1"/>
</dbReference>
<accession>A0A318UV29</accession>
<evidence type="ECO:0000256" key="6">
    <source>
        <dbReference type="ARBA" id="ARBA00022692"/>
    </source>
</evidence>
<dbReference type="InterPro" id="IPR050428">
    <property type="entry name" value="TCS_sensor_his_kinase"/>
</dbReference>
<feature type="domain" description="Histidine kinase" evidence="11">
    <location>
        <begin position="248"/>
        <end position="460"/>
    </location>
</feature>
<dbReference type="PROSITE" id="PS50109">
    <property type="entry name" value="HIS_KIN"/>
    <property type="match status" value="1"/>
</dbReference>